<dbReference type="InterPro" id="IPR015943">
    <property type="entry name" value="WD40/YVTN_repeat-like_dom_sf"/>
</dbReference>
<dbReference type="Proteomes" id="UP001215280">
    <property type="component" value="Unassembled WGS sequence"/>
</dbReference>
<keyword evidence="3" id="KW-1185">Reference proteome</keyword>
<proteinExistence type="predicted"/>
<dbReference type="Gene3D" id="2.130.10.10">
    <property type="entry name" value="YVTN repeat-like/Quinoprotein amine dehydrogenase"/>
    <property type="match status" value="1"/>
</dbReference>
<organism evidence="2 3">
    <name type="scientific">Mycena maculata</name>
    <dbReference type="NCBI Taxonomy" id="230809"/>
    <lineage>
        <taxon>Eukaryota</taxon>
        <taxon>Fungi</taxon>
        <taxon>Dikarya</taxon>
        <taxon>Basidiomycota</taxon>
        <taxon>Agaricomycotina</taxon>
        <taxon>Agaricomycetes</taxon>
        <taxon>Agaricomycetidae</taxon>
        <taxon>Agaricales</taxon>
        <taxon>Marasmiineae</taxon>
        <taxon>Mycenaceae</taxon>
        <taxon>Mycena</taxon>
    </lineage>
</organism>
<comment type="caution">
    <text evidence="2">The sequence shown here is derived from an EMBL/GenBank/DDBJ whole genome shotgun (WGS) entry which is preliminary data.</text>
</comment>
<evidence type="ECO:0000313" key="2">
    <source>
        <dbReference type="EMBL" id="KAJ7717415.1"/>
    </source>
</evidence>
<protein>
    <recommendedName>
        <fullName evidence="4">WD40 repeat-like protein</fullName>
    </recommendedName>
</protein>
<evidence type="ECO:0000313" key="3">
    <source>
        <dbReference type="Proteomes" id="UP001215280"/>
    </source>
</evidence>
<name>A0AAD7MHQ3_9AGAR</name>
<dbReference type="AlphaFoldDB" id="A0AAD7MHQ3"/>
<dbReference type="SUPFAM" id="SSF50978">
    <property type="entry name" value="WD40 repeat-like"/>
    <property type="match status" value="1"/>
</dbReference>
<evidence type="ECO:0008006" key="4">
    <source>
        <dbReference type="Google" id="ProtNLM"/>
    </source>
</evidence>
<dbReference type="EMBL" id="JARJLG010000318">
    <property type="protein sequence ID" value="KAJ7717415.1"/>
    <property type="molecule type" value="Genomic_DNA"/>
</dbReference>
<sequence>MSHSKGSKIRYYPEHYLLAPIDISQVCLSPSAGLLALSRGFRISVHPVPKCLATTQGGSHPDINEELLSVYTQDGPCDVTALVWLTEKTFVAGYVDGTVVFTSVTVGQESVIHQPHRLIVLTGPGLGSRSGPVCWCPNSNARVLAVLTDSDIQLWEISSSLIPTCKSRTGGLINPRYLTWSSRALKSIYVVGAHDMVEWDTRRSSLDRSSLAAVAHLEPNHELKCVSWDGRYRLHGVQRPDNCHLTCTDTMTGKETFVRFPTPHLIDRDFLAAFVHGDRLVAIASSHKIVLWDPSKTQLILQEFHHPTRNAGYDSPNLTAISAASRAQFSRIVHTFVTVRGAEAIVWQATSPRPFTVFFIIVPCALVSLLVVHTLLQLANM</sequence>
<reference evidence="2" key="1">
    <citation type="submission" date="2023-03" db="EMBL/GenBank/DDBJ databases">
        <title>Massive genome expansion in bonnet fungi (Mycena s.s.) driven by repeated elements and novel gene families across ecological guilds.</title>
        <authorList>
            <consortium name="Lawrence Berkeley National Laboratory"/>
            <person name="Harder C.B."/>
            <person name="Miyauchi S."/>
            <person name="Viragh M."/>
            <person name="Kuo A."/>
            <person name="Thoen E."/>
            <person name="Andreopoulos B."/>
            <person name="Lu D."/>
            <person name="Skrede I."/>
            <person name="Drula E."/>
            <person name="Henrissat B."/>
            <person name="Morin E."/>
            <person name="Kohler A."/>
            <person name="Barry K."/>
            <person name="LaButti K."/>
            <person name="Morin E."/>
            <person name="Salamov A."/>
            <person name="Lipzen A."/>
            <person name="Mereny Z."/>
            <person name="Hegedus B."/>
            <person name="Baldrian P."/>
            <person name="Stursova M."/>
            <person name="Weitz H."/>
            <person name="Taylor A."/>
            <person name="Grigoriev I.V."/>
            <person name="Nagy L.G."/>
            <person name="Martin F."/>
            <person name="Kauserud H."/>
        </authorList>
    </citation>
    <scope>NUCLEOTIDE SEQUENCE</scope>
    <source>
        <strain evidence="2">CBHHK188m</strain>
    </source>
</reference>
<gene>
    <name evidence="2" type="ORF">DFH07DRAFT_785162</name>
</gene>
<accession>A0AAD7MHQ3</accession>
<feature type="transmembrane region" description="Helical" evidence="1">
    <location>
        <begin position="355"/>
        <end position="376"/>
    </location>
</feature>
<dbReference type="InterPro" id="IPR036322">
    <property type="entry name" value="WD40_repeat_dom_sf"/>
</dbReference>
<evidence type="ECO:0000256" key="1">
    <source>
        <dbReference type="SAM" id="Phobius"/>
    </source>
</evidence>
<keyword evidence="1" id="KW-1133">Transmembrane helix</keyword>
<keyword evidence="1" id="KW-0812">Transmembrane</keyword>
<keyword evidence="1" id="KW-0472">Membrane</keyword>